<evidence type="ECO:0000313" key="10">
    <source>
        <dbReference type="Proteomes" id="UP000599074"/>
    </source>
</evidence>
<keyword evidence="5 7" id="KW-0472">Membrane</keyword>
<sequence>MSRRGWILFAAMCLIWGVPYLLIKVAVGTFTPASLVFVRTVIAAAVLLPLAAMRGQLRVLLPRWKPLLAYTVAELAVPWLLLSSAEQRLSSSLAGLLVAAVPLVGAVLARVAGNHEPLGGRRLLGLLVGLVGVAALVGGDYHGGNAVAFLQMAAVAIGYALGPFILARSLSDLPGLGVVAASLTLTAIGYAPVGIAQLPTQWPAPMVVVAIFVLALLCTAIAFLIFFALINEVGPVRTTVITYVNPAVAVALGVALLGEPFTAGIAAGFALILVGSVLATGRSPASSEGGESGAGPTQPAPAALAEPAAVPEP</sequence>
<feature type="transmembrane region" description="Helical" evidence="7">
    <location>
        <begin position="123"/>
        <end position="141"/>
    </location>
</feature>
<feature type="transmembrane region" description="Helical" evidence="7">
    <location>
        <begin position="207"/>
        <end position="228"/>
    </location>
</feature>
<keyword evidence="10" id="KW-1185">Reference proteome</keyword>
<evidence type="ECO:0000256" key="3">
    <source>
        <dbReference type="ARBA" id="ARBA00022692"/>
    </source>
</evidence>
<feature type="region of interest" description="Disordered" evidence="6">
    <location>
        <begin position="283"/>
        <end position="313"/>
    </location>
</feature>
<gene>
    <name evidence="9" type="ORF">Pme01_11830</name>
</gene>
<accession>A0A8J3T9L6</accession>
<comment type="similarity">
    <text evidence="2">Belongs to the EamA transporter family.</text>
</comment>
<dbReference type="Proteomes" id="UP000599074">
    <property type="component" value="Unassembled WGS sequence"/>
</dbReference>
<organism evidence="9 10">
    <name type="scientific">Planosporangium mesophilum</name>
    <dbReference type="NCBI Taxonomy" id="689768"/>
    <lineage>
        <taxon>Bacteria</taxon>
        <taxon>Bacillati</taxon>
        <taxon>Actinomycetota</taxon>
        <taxon>Actinomycetes</taxon>
        <taxon>Micromonosporales</taxon>
        <taxon>Micromonosporaceae</taxon>
        <taxon>Planosporangium</taxon>
    </lineage>
</organism>
<evidence type="ECO:0000256" key="2">
    <source>
        <dbReference type="ARBA" id="ARBA00007362"/>
    </source>
</evidence>
<feature type="domain" description="EamA" evidence="8">
    <location>
        <begin position="150"/>
        <end position="279"/>
    </location>
</feature>
<evidence type="ECO:0000256" key="6">
    <source>
        <dbReference type="SAM" id="MobiDB-lite"/>
    </source>
</evidence>
<evidence type="ECO:0000256" key="5">
    <source>
        <dbReference type="ARBA" id="ARBA00023136"/>
    </source>
</evidence>
<dbReference type="GO" id="GO:0016020">
    <property type="term" value="C:membrane"/>
    <property type="evidence" value="ECO:0007669"/>
    <property type="project" value="UniProtKB-SubCell"/>
</dbReference>
<keyword evidence="4 7" id="KW-1133">Transmembrane helix</keyword>
<feature type="transmembrane region" description="Helical" evidence="7">
    <location>
        <begin position="33"/>
        <end position="52"/>
    </location>
</feature>
<evidence type="ECO:0000256" key="4">
    <source>
        <dbReference type="ARBA" id="ARBA00022989"/>
    </source>
</evidence>
<feature type="transmembrane region" description="Helical" evidence="7">
    <location>
        <begin position="173"/>
        <end position="195"/>
    </location>
</feature>
<dbReference type="AlphaFoldDB" id="A0A8J3T9L6"/>
<dbReference type="InterPro" id="IPR050638">
    <property type="entry name" value="AA-Vitamin_Transporters"/>
</dbReference>
<name>A0A8J3T9L6_9ACTN</name>
<keyword evidence="3 7" id="KW-0812">Transmembrane</keyword>
<reference evidence="9" key="1">
    <citation type="submission" date="2021-01" db="EMBL/GenBank/DDBJ databases">
        <title>Whole genome shotgun sequence of Planosporangium mesophilum NBRC 109066.</title>
        <authorList>
            <person name="Komaki H."/>
            <person name="Tamura T."/>
        </authorList>
    </citation>
    <scope>NUCLEOTIDE SEQUENCE</scope>
    <source>
        <strain evidence="9">NBRC 109066</strain>
    </source>
</reference>
<evidence type="ECO:0000313" key="9">
    <source>
        <dbReference type="EMBL" id="GII21586.1"/>
    </source>
</evidence>
<evidence type="ECO:0000259" key="8">
    <source>
        <dbReference type="Pfam" id="PF00892"/>
    </source>
</evidence>
<comment type="subcellular location">
    <subcellularLocation>
        <location evidence="1">Membrane</location>
        <topology evidence="1">Multi-pass membrane protein</topology>
    </subcellularLocation>
</comment>
<dbReference type="InterPro" id="IPR000620">
    <property type="entry name" value="EamA_dom"/>
</dbReference>
<dbReference type="EMBL" id="BOON01000008">
    <property type="protein sequence ID" value="GII21586.1"/>
    <property type="molecule type" value="Genomic_DNA"/>
</dbReference>
<proteinExistence type="inferred from homology"/>
<protein>
    <submittedName>
        <fullName evidence="9">Membrane protein</fullName>
    </submittedName>
</protein>
<feature type="transmembrane region" description="Helical" evidence="7">
    <location>
        <begin position="147"/>
        <end position="166"/>
    </location>
</feature>
<dbReference type="PANTHER" id="PTHR32322">
    <property type="entry name" value="INNER MEMBRANE TRANSPORTER"/>
    <property type="match status" value="1"/>
</dbReference>
<dbReference type="InterPro" id="IPR037185">
    <property type="entry name" value="EmrE-like"/>
</dbReference>
<dbReference type="SUPFAM" id="SSF103481">
    <property type="entry name" value="Multidrug resistance efflux transporter EmrE"/>
    <property type="match status" value="2"/>
</dbReference>
<feature type="transmembrane region" description="Helical" evidence="7">
    <location>
        <begin position="7"/>
        <end position="27"/>
    </location>
</feature>
<evidence type="ECO:0000256" key="1">
    <source>
        <dbReference type="ARBA" id="ARBA00004141"/>
    </source>
</evidence>
<feature type="domain" description="EamA" evidence="8">
    <location>
        <begin position="5"/>
        <end position="136"/>
    </location>
</feature>
<dbReference type="Pfam" id="PF00892">
    <property type="entry name" value="EamA"/>
    <property type="match status" value="2"/>
</dbReference>
<comment type="caution">
    <text evidence="9">The sequence shown here is derived from an EMBL/GenBank/DDBJ whole genome shotgun (WGS) entry which is preliminary data.</text>
</comment>
<dbReference type="RefSeq" id="WP_168114680.1">
    <property type="nucleotide sequence ID" value="NZ_BOON01000008.1"/>
</dbReference>
<dbReference type="PANTHER" id="PTHR32322:SF9">
    <property type="entry name" value="AMINO-ACID METABOLITE EFFLUX PUMP-RELATED"/>
    <property type="match status" value="1"/>
</dbReference>
<feature type="transmembrane region" description="Helical" evidence="7">
    <location>
        <begin position="93"/>
        <end position="111"/>
    </location>
</feature>
<evidence type="ECO:0000256" key="7">
    <source>
        <dbReference type="SAM" id="Phobius"/>
    </source>
</evidence>